<feature type="transmembrane region" description="Helical" evidence="1">
    <location>
        <begin position="168"/>
        <end position="187"/>
    </location>
</feature>
<feature type="transmembrane region" description="Helical" evidence="1">
    <location>
        <begin position="9"/>
        <end position="27"/>
    </location>
</feature>
<evidence type="ECO:0000313" key="2">
    <source>
        <dbReference type="EMBL" id="KRW98663.1"/>
    </source>
</evidence>
<keyword evidence="3" id="KW-1185">Reference proteome</keyword>
<comment type="caution">
    <text evidence="2">The sequence shown here is derived from an EMBL/GenBank/DDBJ whole genome shotgun (WGS) entry which is preliminary data.</text>
</comment>
<organism evidence="2 3">
    <name type="scientific">Pseudocohnilembus persalinus</name>
    <name type="common">Ciliate</name>
    <dbReference type="NCBI Taxonomy" id="266149"/>
    <lineage>
        <taxon>Eukaryota</taxon>
        <taxon>Sar</taxon>
        <taxon>Alveolata</taxon>
        <taxon>Ciliophora</taxon>
        <taxon>Intramacronucleata</taxon>
        <taxon>Oligohymenophorea</taxon>
        <taxon>Scuticociliatia</taxon>
        <taxon>Philasterida</taxon>
        <taxon>Pseudocohnilembidae</taxon>
        <taxon>Pseudocohnilembus</taxon>
    </lineage>
</organism>
<name>A0A0V0Q9E9_PSEPJ</name>
<dbReference type="OrthoDB" id="10035179at2759"/>
<keyword evidence="1" id="KW-0812">Transmembrane</keyword>
<reference evidence="2 3" key="1">
    <citation type="journal article" date="2015" name="Sci. Rep.">
        <title>Genome of the facultative scuticociliatosis pathogen Pseudocohnilembus persalinus provides insight into its virulence through horizontal gene transfer.</title>
        <authorList>
            <person name="Xiong J."/>
            <person name="Wang G."/>
            <person name="Cheng J."/>
            <person name="Tian M."/>
            <person name="Pan X."/>
            <person name="Warren A."/>
            <person name="Jiang C."/>
            <person name="Yuan D."/>
            <person name="Miao W."/>
        </authorList>
    </citation>
    <scope>NUCLEOTIDE SEQUENCE [LARGE SCALE GENOMIC DNA]</scope>
    <source>
        <strain evidence="2">36N120E</strain>
    </source>
</reference>
<keyword evidence="1" id="KW-1133">Transmembrane helix</keyword>
<keyword evidence="1" id="KW-0472">Membrane</keyword>
<dbReference type="AlphaFoldDB" id="A0A0V0Q9E9"/>
<gene>
    <name evidence="2" type="ORF">PPERSA_00251</name>
</gene>
<feature type="transmembrane region" description="Helical" evidence="1">
    <location>
        <begin position="60"/>
        <end position="77"/>
    </location>
</feature>
<sequence length="294" mass="34724">MNLRILKRFLQIFYISTVSFILVINYTDVSNPWGDWYYDPGPWCEKERTEYWIREPSNCIADFLFYAFCLYLIYKGFEDRENNKYQSIGQINKNSNIIIQNPGLTFIAVILQFTHFFGTFWNHACRCHPGHRLDVVGMYSITSYPGIIWIISYFYSEKLDERGKINKKQWLQIISAWSLLICFYIWVSDYWYVNPMWEVVEISIMVIISVVTLIIDNKVSNSLQYQLEKKQLGVGVLLLVIGVIAHNLDMKKIFCYPESPVQGHSIWHSVTAVAVYVVYQYQRQPMIKQSAKIY</sequence>
<evidence type="ECO:0008006" key="4">
    <source>
        <dbReference type="Google" id="ProtNLM"/>
    </source>
</evidence>
<proteinExistence type="predicted"/>
<evidence type="ECO:0000256" key="1">
    <source>
        <dbReference type="SAM" id="Phobius"/>
    </source>
</evidence>
<feature type="transmembrane region" description="Helical" evidence="1">
    <location>
        <begin position="199"/>
        <end position="219"/>
    </location>
</feature>
<dbReference type="EMBL" id="LDAU01000232">
    <property type="protein sequence ID" value="KRW98663.1"/>
    <property type="molecule type" value="Genomic_DNA"/>
</dbReference>
<evidence type="ECO:0000313" key="3">
    <source>
        <dbReference type="Proteomes" id="UP000054937"/>
    </source>
</evidence>
<feature type="transmembrane region" description="Helical" evidence="1">
    <location>
        <begin position="137"/>
        <end position="156"/>
    </location>
</feature>
<dbReference type="Proteomes" id="UP000054937">
    <property type="component" value="Unassembled WGS sequence"/>
</dbReference>
<feature type="transmembrane region" description="Helical" evidence="1">
    <location>
        <begin position="98"/>
        <end position="117"/>
    </location>
</feature>
<feature type="transmembrane region" description="Helical" evidence="1">
    <location>
        <begin position="260"/>
        <end position="279"/>
    </location>
</feature>
<feature type="transmembrane region" description="Helical" evidence="1">
    <location>
        <begin position="231"/>
        <end position="248"/>
    </location>
</feature>
<dbReference type="OMA" id="TYSNLAY"/>
<accession>A0A0V0Q9E9</accession>
<dbReference type="InParanoid" id="A0A0V0Q9E9"/>
<protein>
    <recommendedName>
        <fullName evidence="4">Ceramidase</fullName>
    </recommendedName>
</protein>